<dbReference type="InterPro" id="IPR036291">
    <property type="entry name" value="NAD(P)-bd_dom_sf"/>
</dbReference>
<reference evidence="1 2" key="1">
    <citation type="submission" date="2018-10" db="EMBL/GenBank/DDBJ databases">
        <title>Tessaracoccus antarcticuss sp. nov., isolated from sediment.</title>
        <authorList>
            <person name="Zhou L.Y."/>
            <person name="Du Z.J."/>
        </authorList>
    </citation>
    <scope>NUCLEOTIDE SEQUENCE [LARGE SCALE GENOMIC DNA]</scope>
    <source>
        <strain evidence="1 2">JDX10</strain>
    </source>
</reference>
<comment type="caution">
    <text evidence="1">The sequence shown here is derived from an EMBL/GenBank/DDBJ whole genome shotgun (WGS) entry which is preliminary data.</text>
</comment>
<sequence>MKVFVAGGTGAVGVPLVRRLLAHGDAVTGLTRSHTGAELLRGLGAEAVHAHVPTAPWWARCEVLGPWSLCTSRAFWEGFAPAALNPRGDEGRLRTVFCVEGDWQRAEATVSQSGTTGWIEVVGEGDLDAAATQVCRFLSLDVDARGWPEVGRRVDAEITQRYGPADLATLCQRGVTTTSAASQRP</sequence>
<evidence type="ECO:0000313" key="2">
    <source>
        <dbReference type="Proteomes" id="UP000275256"/>
    </source>
</evidence>
<dbReference type="AlphaFoldDB" id="A0A3M0GCU4"/>
<dbReference type="Gene3D" id="3.40.50.720">
    <property type="entry name" value="NAD(P)-binding Rossmann-like Domain"/>
    <property type="match status" value="1"/>
</dbReference>
<dbReference type="EMBL" id="REFW01000003">
    <property type="protein sequence ID" value="RMB58949.1"/>
    <property type="molecule type" value="Genomic_DNA"/>
</dbReference>
<dbReference type="SUPFAM" id="SSF51735">
    <property type="entry name" value="NAD(P)-binding Rossmann-fold domains"/>
    <property type="match status" value="1"/>
</dbReference>
<evidence type="ECO:0008006" key="3">
    <source>
        <dbReference type="Google" id="ProtNLM"/>
    </source>
</evidence>
<dbReference type="OrthoDB" id="9811249at2"/>
<name>A0A3M0GCU4_9ACTN</name>
<organism evidence="1 2">
    <name type="scientific">Tessaracoccus antarcticus</name>
    <dbReference type="NCBI Taxonomy" id="2479848"/>
    <lineage>
        <taxon>Bacteria</taxon>
        <taxon>Bacillati</taxon>
        <taxon>Actinomycetota</taxon>
        <taxon>Actinomycetes</taxon>
        <taxon>Propionibacteriales</taxon>
        <taxon>Propionibacteriaceae</taxon>
        <taxon>Tessaracoccus</taxon>
    </lineage>
</organism>
<keyword evidence="2" id="KW-1185">Reference proteome</keyword>
<proteinExistence type="predicted"/>
<accession>A0A3M0GCU4</accession>
<protein>
    <recommendedName>
        <fullName evidence="3">NAD-dependent epimerase/dehydratase family protein</fullName>
    </recommendedName>
</protein>
<dbReference type="RefSeq" id="WP_121902067.1">
    <property type="nucleotide sequence ID" value="NZ_REFW01000003.1"/>
</dbReference>
<dbReference type="Proteomes" id="UP000275256">
    <property type="component" value="Unassembled WGS sequence"/>
</dbReference>
<gene>
    <name evidence="1" type="ORF">EAX62_12665</name>
</gene>
<evidence type="ECO:0000313" key="1">
    <source>
        <dbReference type="EMBL" id="RMB58949.1"/>
    </source>
</evidence>